<keyword evidence="2" id="KW-1003">Cell membrane</keyword>
<name>A0ABU1W6B1_9GAMM</name>
<evidence type="ECO:0000256" key="3">
    <source>
        <dbReference type="ARBA" id="ARBA00022519"/>
    </source>
</evidence>
<dbReference type="EMBL" id="JAVDVY010000001">
    <property type="protein sequence ID" value="MDR7133014.1"/>
    <property type="molecule type" value="Genomic_DNA"/>
</dbReference>
<accession>A0ABU1W6B1</accession>
<evidence type="ECO:0000313" key="7">
    <source>
        <dbReference type="EMBL" id="MDR7133014.1"/>
    </source>
</evidence>
<dbReference type="PANTHER" id="PTHR30606:SF9">
    <property type="entry name" value="LIPID A BIOSYNTHESIS LAUROYLTRANSFERASE"/>
    <property type="match status" value="1"/>
</dbReference>
<dbReference type="PANTHER" id="PTHR30606">
    <property type="entry name" value="LIPID A BIOSYNTHESIS LAUROYL ACYLTRANSFERASE"/>
    <property type="match status" value="1"/>
</dbReference>
<evidence type="ECO:0000256" key="2">
    <source>
        <dbReference type="ARBA" id="ARBA00022475"/>
    </source>
</evidence>
<dbReference type="PIRSF" id="PIRSF028561">
    <property type="entry name" value="Ac_Trasf"/>
    <property type="match status" value="1"/>
</dbReference>
<reference evidence="7 8" key="1">
    <citation type="submission" date="2023-07" db="EMBL/GenBank/DDBJ databases">
        <title>Sorghum-associated microbial communities from plants grown in Nebraska, USA.</title>
        <authorList>
            <person name="Schachtman D."/>
        </authorList>
    </citation>
    <scope>NUCLEOTIDE SEQUENCE [LARGE SCALE GENOMIC DNA]</scope>
    <source>
        <strain evidence="7 8">BE198</strain>
    </source>
</reference>
<dbReference type="Pfam" id="PF03279">
    <property type="entry name" value="Lip_A_acyltrans"/>
    <property type="match status" value="1"/>
</dbReference>
<keyword evidence="3" id="KW-0997">Cell inner membrane</keyword>
<evidence type="ECO:0000256" key="4">
    <source>
        <dbReference type="ARBA" id="ARBA00022679"/>
    </source>
</evidence>
<dbReference type="Proteomes" id="UP001251524">
    <property type="component" value="Unassembled WGS sequence"/>
</dbReference>
<organism evidence="7 8">
    <name type="scientific">Lysobacter niastensis</name>
    <dbReference type="NCBI Taxonomy" id="380629"/>
    <lineage>
        <taxon>Bacteria</taxon>
        <taxon>Pseudomonadati</taxon>
        <taxon>Pseudomonadota</taxon>
        <taxon>Gammaproteobacteria</taxon>
        <taxon>Lysobacterales</taxon>
        <taxon>Lysobacteraceae</taxon>
        <taxon>Lysobacter</taxon>
    </lineage>
</organism>
<dbReference type="GO" id="GO:0016746">
    <property type="term" value="F:acyltransferase activity"/>
    <property type="evidence" value="ECO:0007669"/>
    <property type="project" value="UniProtKB-KW"/>
</dbReference>
<evidence type="ECO:0000256" key="1">
    <source>
        <dbReference type="ARBA" id="ARBA00004533"/>
    </source>
</evidence>
<dbReference type="InterPro" id="IPR014548">
    <property type="entry name" value="Ac_Trasf"/>
</dbReference>
<keyword evidence="8" id="KW-1185">Reference proteome</keyword>
<evidence type="ECO:0000256" key="6">
    <source>
        <dbReference type="ARBA" id="ARBA00023315"/>
    </source>
</evidence>
<keyword evidence="4" id="KW-0808">Transferase</keyword>
<protein>
    <submittedName>
        <fullName evidence="7">LPLAT superfamily acyltransferase</fullName>
    </submittedName>
</protein>
<evidence type="ECO:0000256" key="5">
    <source>
        <dbReference type="ARBA" id="ARBA00023136"/>
    </source>
</evidence>
<keyword evidence="5" id="KW-0472">Membrane</keyword>
<sequence>MTQASGQHWAQIGESTSVGGIAFLCAIDRWLGRAPFRLCLYPVVLVHWLLNRTARRASLEYLSRLQARHRVFDAPPGLRQSLRHFASFAETLLDKLLATGGRYPSGKVRMQREVMLQQIASGQGGVIVTAHIGCLELCQALADDVPGFRLTALVHTAHAEDFNRLLRRLNPDCRVELLQVTQLDAAMAMELGRRVAAGEFVAIAGDRVPVSSARSVRAEFLGRPAAFPIGPYVLASAIGCPMFAMACTHEGDGYRIGFEQFSERVVLPRNARDAALSEQAARFAQWLEEQVRHAPFDWFNFFPFWDQDSHDASPR</sequence>
<proteinExistence type="predicted"/>
<evidence type="ECO:0000313" key="8">
    <source>
        <dbReference type="Proteomes" id="UP001251524"/>
    </source>
</evidence>
<comment type="caution">
    <text evidence="7">The sequence shown here is derived from an EMBL/GenBank/DDBJ whole genome shotgun (WGS) entry which is preliminary data.</text>
</comment>
<dbReference type="CDD" id="cd07984">
    <property type="entry name" value="LPLAT_LABLAT-like"/>
    <property type="match status" value="1"/>
</dbReference>
<comment type="subcellular location">
    <subcellularLocation>
        <location evidence="1">Cell inner membrane</location>
    </subcellularLocation>
</comment>
<gene>
    <name evidence="7" type="ORF">J2X06_000198</name>
</gene>
<dbReference type="RefSeq" id="WP_310057096.1">
    <property type="nucleotide sequence ID" value="NZ_JAVDVY010000001.1"/>
</dbReference>
<dbReference type="InterPro" id="IPR004960">
    <property type="entry name" value="LipA_acyltrans"/>
</dbReference>
<keyword evidence="6 7" id="KW-0012">Acyltransferase</keyword>